<dbReference type="PANTHER" id="PTHR19359:SF41">
    <property type="entry name" value="GEO08203P1"/>
    <property type="match status" value="1"/>
</dbReference>
<dbReference type="EMBL" id="OU963862">
    <property type="protein sequence ID" value="CAH0380519.1"/>
    <property type="molecule type" value="Genomic_DNA"/>
</dbReference>
<dbReference type="GO" id="GO:0020037">
    <property type="term" value="F:heme binding"/>
    <property type="evidence" value="ECO:0007669"/>
    <property type="project" value="UniProtKB-UniRule"/>
</dbReference>
<dbReference type="PRINTS" id="PR00363">
    <property type="entry name" value="CYTOCHROMEB5"/>
</dbReference>
<dbReference type="GO" id="GO:0046872">
    <property type="term" value="F:metal ion binding"/>
    <property type="evidence" value="ECO:0007669"/>
    <property type="project" value="UniProtKB-UniRule"/>
</dbReference>
<evidence type="ECO:0000313" key="8">
    <source>
        <dbReference type="Proteomes" id="UP001152759"/>
    </source>
</evidence>
<keyword evidence="3 5" id="KW-0408">Iron</keyword>
<evidence type="ECO:0000256" key="4">
    <source>
        <dbReference type="ARBA" id="ARBA00038168"/>
    </source>
</evidence>
<dbReference type="PROSITE" id="PS50255">
    <property type="entry name" value="CYTOCHROME_B5_2"/>
    <property type="match status" value="1"/>
</dbReference>
<reference evidence="7" key="1">
    <citation type="submission" date="2021-12" db="EMBL/GenBank/DDBJ databases">
        <authorList>
            <person name="King R."/>
        </authorList>
    </citation>
    <scope>NUCLEOTIDE SEQUENCE</scope>
</reference>
<dbReference type="InterPro" id="IPR050668">
    <property type="entry name" value="Cytochrome_b5"/>
</dbReference>
<dbReference type="Pfam" id="PF00173">
    <property type="entry name" value="Cyt-b5"/>
    <property type="match status" value="1"/>
</dbReference>
<evidence type="ECO:0000256" key="3">
    <source>
        <dbReference type="ARBA" id="ARBA00023004"/>
    </source>
</evidence>
<evidence type="ECO:0000313" key="7">
    <source>
        <dbReference type="EMBL" id="CAH0380519.1"/>
    </source>
</evidence>
<dbReference type="InterPro" id="IPR018506">
    <property type="entry name" value="Cyt_B5_heme-BS"/>
</dbReference>
<dbReference type="InterPro" id="IPR001199">
    <property type="entry name" value="Cyt_B5-like_heme/steroid-bd"/>
</dbReference>
<dbReference type="AlphaFoldDB" id="A0A9P0EVA1"/>
<evidence type="ECO:0000256" key="5">
    <source>
        <dbReference type="RuleBase" id="RU362121"/>
    </source>
</evidence>
<keyword evidence="2 5" id="KW-0479">Metal-binding</keyword>
<dbReference type="PROSITE" id="PS00191">
    <property type="entry name" value="CYTOCHROME_B5_1"/>
    <property type="match status" value="1"/>
</dbReference>
<dbReference type="PANTHER" id="PTHR19359">
    <property type="entry name" value="CYTOCHROME B5"/>
    <property type="match status" value="1"/>
</dbReference>
<dbReference type="Proteomes" id="UP001152759">
    <property type="component" value="Chromosome 1"/>
</dbReference>
<dbReference type="GO" id="GO:0016020">
    <property type="term" value="C:membrane"/>
    <property type="evidence" value="ECO:0007669"/>
    <property type="project" value="TreeGrafter"/>
</dbReference>
<protein>
    <recommendedName>
        <fullName evidence="6">Cytochrome b5 heme-binding domain-containing protein</fullName>
    </recommendedName>
</protein>
<dbReference type="Gene3D" id="3.10.120.10">
    <property type="entry name" value="Cytochrome b5-like heme/steroid binding domain"/>
    <property type="match status" value="1"/>
</dbReference>
<evidence type="ECO:0000256" key="1">
    <source>
        <dbReference type="ARBA" id="ARBA00022617"/>
    </source>
</evidence>
<keyword evidence="1 5" id="KW-0349">Heme</keyword>
<gene>
    <name evidence="7" type="ORF">BEMITA_LOCUS272</name>
</gene>
<name>A0A9P0EVA1_BEMTA</name>
<sequence length="128" mass="14911">MMVATLSSQNQLLNTLVEKSDLLSWIKGKFIGHHLREISMRQVERHNKIDDCWIILYDKIYDITFFINKHPGGAEVMLEYAGRDATFAFESIGHDLDVLKKIQQNLIGQLPKDERIFLSKDELRPRIV</sequence>
<evidence type="ECO:0000259" key="6">
    <source>
        <dbReference type="PROSITE" id="PS50255"/>
    </source>
</evidence>
<proteinExistence type="inferred from homology"/>
<dbReference type="InterPro" id="IPR036400">
    <property type="entry name" value="Cyt_B5-like_heme/steroid_sf"/>
</dbReference>
<organism evidence="7 8">
    <name type="scientific">Bemisia tabaci</name>
    <name type="common">Sweetpotato whitefly</name>
    <name type="synonym">Aleurodes tabaci</name>
    <dbReference type="NCBI Taxonomy" id="7038"/>
    <lineage>
        <taxon>Eukaryota</taxon>
        <taxon>Metazoa</taxon>
        <taxon>Ecdysozoa</taxon>
        <taxon>Arthropoda</taxon>
        <taxon>Hexapoda</taxon>
        <taxon>Insecta</taxon>
        <taxon>Pterygota</taxon>
        <taxon>Neoptera</taxon>
        <taxon>Paraneoptera</taxon>
        <taxon>Hemiptera</taxon>
        <taxon>Sternorrhyncha</taxon>
        <taxon>Aleyrodoidea</taxon>
        <taxon>Aleyrodidae</taxon>
        <taxon>Aleyrodinae</taxon>
        <taxon>Bemisia</taxon>
    </lineage>
</organism>
<comment type="similarity">
    <text evidence="4 5">Belongs to the cytochrome b5 family.</text>
</comment>
<dbReference type="SUPFAM" id="SSF55856">
    <property type="entry name" value="Cytochrome b5-like heme/steroid binding domain"/>
    <property type="match status" value="1"/>
</dbReference>
<feature type="domain" description="Cytochrome b5 heme-binding" evidence="6">
    <location>
        <begin position="35"/>
        <end position="111"/>
    </location>
</feature>
<keyword evidence="8" id="KW-1185">Reference proteome</keyword>
<dbReference type="SMART" id="SM01117">
    <property type="entry name" value="Cyt-b5"/>
    <property type="match status" value="1"/>
</dbReference>
<evidence type="ECO:0000256" key="2">
    <source>
        <dbReference type="ARBA" id="ARBA00022723"/>
    </source>
</evidence>
<accession>A0A9P0EVA1</accession>